<dbReference type="EMBL" id="CP127173">
    <property type="protein sequence ID" value="WIV57437.1"/>
    <property type="molecule type" value="Genomic_DNA"/>
</dbReference>
<accession>A0ABY8XP90</accession>
<gene>
    <name evidence="2" type="ORF">QP939_01720</name>
</gene>
<proteinExistence type="predicted"/>
<keyword evidence="1" id="KW-0472">Membrane</keyword>
<protein>
    <recommendedName>
        <fullName evidence="4">Secreted protein</fullName>
    </recommendedName>
</protein>
<keyword evidence="3" id="KW-1185">Reference proteome</keyword>
<evidence type="ECO:0000256" key="1">
    <source>
        <dbReference type="SAM" id="Phobius"/>
    </source>
</evidence>
<keyword evidence="1" id="KW-0812">Transmembrane</keyword>
<evidence type="ECO:0000313" key="3">
    <source>
        <dbReference type="Proteomes" id="UP001227101"/>
    </source>
</evidence>
<reference evidence="2 3" key="1">
    <citation type="submission" date="2023-06" db="EMBL/GenBank/DDBJ databases">
        <authorList>
            <person name="Oyuntsetseg B."/>
            <person name="Kim S.B."/>
        </authorList>
    </citation>
    <scope>NUCLEOTIDE SEQUENCE [LARGE SCALE GENOMIC DNA]</scope>
    <source>
        <strain evidence="2 3">2-2</strain>
    </source>
</reference>
<name>A0ABY8XP90_9PSEU</name>
<sequence>MNNASAGPWWFTAVVAGITAVTALITGLTTAWITNHYASRRSNADLHNTRSQFEKQLNTQREQFAEQMSAQREIEQRKLVHEARQKAYLELVECSYVMFKLTRTIELSGARGMPSEDWEKIERFQSVTLACRALGSERVQNLADRLMNRIEHFGEAVGEARLAGDRQPFDVLDAYEPVRALYAEVAKAVRADLGVLD</sequence>
<feature type="transmembrane region" description="Helical" evidence="1">
    <location>
        <begin position="6"/>
        <end position="33"/>
    </location>
</feature>
<dbReference type="Proteomes" id="UP001227101">
    <property type="component" value="Chromosome"/>
</dbReference>
<keyword evidence="1" id="KW-1133">Transmembrane helix</keyword>
<dbReference type="RefSeq" id="WP_285454708.1">
    <property type="nucleotide sequence ID" value="NZ_CP127173.1"/>
</dbReference>
<evidence type="ECO:0008006" key="4">
    <source>
        <dbReference type="Google" id="ProtNLM"/>
    </source>
</evidence>
<organism evidence="2 3">
    <name type="scientific">Amycolatopsis nalaikhensis</name>
    <dbReference type="NCBI Taxonomy" id="715472"/>
    <lineage>
        <taxon>Bacteria</taxon>
        <taxon>Bacillati</taxon>
        <taxon>Actinomycetota</taxon>
        <taxon>Actinomycetes</taxon>
        <taxon>Pseudonocardiales</taxon>
        <taxon>Pseudonocardiaceae</taxon>
        <taxon>Amycolatopsis</taxon>
    </lineage>
</organism>
<evidence type="ECO:0000313" key="2">
    <source>
        <dbReference type="EMBL" id="WIV57437.1"/>
    </source>
</evidence>